<comment type="caution">
    <text evidence="3">The sequence shown here is derived from an EMBL/GenBank/DDBJ whole genome shotgun (WGS) entry which is preliminary data.</text>
</comment>
<dbReference type="RefSeq" id="WP_118768705.1">
    <property type="nucleotide sequence ID" value="NZ_QWKP01000223.1"/>
</dbReference>
<dbReference type="AlphaFoldDB" id="A0A413RH04"/>
<reference evidence="3 4" key="1">
    <citation type="submission" date="2018-08" db="EMBL/GenBank/DDBJ databases">
        <title>Cellulomonas rhizosphaerae sp. nov., a novel actinomycete isolated from soil.</title>
        <authorList>
            <person name="Tian Y."/>
        </authorList>
    </citation>
    <scope>NUCLEOTIDE SEQUENCE [LARGE SCALE GENOMIC DNA]</scope>
    <source>
        <strain evidence="3 4">NEAU-TCZ24</strain>
    </source>
</reference>
<feature type="compositionally biased region" description="Low complexity" evidence="1">
    <location>
        <begin position="41"/>
        <end position="84"/>
    </location>
</feature>
<proteinExistence type="predicted"/>
<feature type="transmembrane region" description="Helical" evidence="2">
    <location>
        <begin position="12"/>
        <end position="33"/>
    </location>
</feature>
<keyword evidence="2" id="KW-0812">Transmembrane</keyword>
<evidence type="ECO:0000313" key="4">
    <source>
        <dbReference type="Proteomes" id="UP000283374"/>
    </source>
</evidence>
<evidence type="ECO:0000256" key="2">
    <source>
        <dbReference type="SAM" id="Phobius"/>
    </source>
</evidence>
<gene>
    <name evidence="3" type="ORF">D1825_17535</name>
</gene>
<feature type="region of interest" description="Disordered" evidence="1">
    <location>
        <begin position="38"/>
        <end position="84"/>
    </location>
</feature>
<dbReference type="EMBL" id="QWKP01000223">
    <property type="protein sequence ID" value="RHA37093.1"/>
    <property type="molecule type" value="Genomic_DNA"/>
</dbReference>
<feature type="region of interest" description="Disordered" evidence="1">
    <location>
        <begin position="228"/>
        <end position="248"/>
    </location>
</feature>
<keyword evidence="4" id="KW-1185">Reference proteome</keyword>
<name>A0A413RH04_9CELL</name>
<keyword evidence="2" id="KW-0472">Membrane</keyword>
<dbReference type="OrthoDB" id="4711865at2"/>
<keyword evidence="2" id="KW-1133">Transmembrane helix</keyword>
<evidence type="ECO:0000256" key="1">
    <source>
        <dbReference type="SAM" id="MobiDB-lite"/>
    </source>
</evidence>
<protein>
    <submittedName>
        <fullName evidence="3">Uncharacterized protein</fullName>
    </submittedName>
</protein>
<organism evidence="3 4">
    <name type="scientific">Cellulomonas rhizosphaerae</name>
    <dbReference type="NCBI Taxonomy" id="2293719"/>
    <lineage>
        <taxon>Bacteria</taxon>
        <taxon>Bacillati</taxon>
        <taxon>Actinomycetota</taxon>
        <taxon>Actinomycetes</taxon>
        <taxon>Micrococcales</taxon>
        <taxon>Cellulomonadaceae</taxon>
        <taxon>Cellulomonas</taxon>
    </lineage>
</organism>
<accession>A0A413RH04</accession>
<sequence>MSIENPTASRRTWAWVVAACVVVVVVVVAVILATRPDDDAAAPAPTTSTTSTTSAPSSAAPTATTTTTTAPAGCAPTDDTTPASADVAEVADVDGDGREDQGWITGGADRRFGITTASGATFSAAIDSASPEPASAVVQLVQTDKLPIALVDVGREALLFSLSDCAVTPVQNAQGEPYTFDRGFGDAGTGVGCTSDGGVLRLAGLNAVSADDGATFDVTRTFVDLSSDGRTATNGEAEKVATGAAKDDPVVTTAQEVSCGDLVAGQDGPNEPQS</sequence>
<dbReference type="Proteomes" id="UP000283374">
    <property type="component" value="Unassembled WGS sequence"/>
</dbReference>
<evidence type="ECO:0000313" key="3">
    <source>
        <dbReference type="EMBL" id="RHA37093.1"/>
    </source>
</evidence>